<accession>A0ABP6TCJ8</accession>
<dbReference type="Gene3D" id="1.10.10.2840">
    <property type="entry name" value="PucR C-terminal helix-turn-helix domain"/>
    <property type="match status" value="1"/>
</dbReference>
<proteinExistence type="predicted"/>
<dbReference type="EMBL" id="BAAAYN010000064">
    <property type="protein sequence ID" value="GAA3397283.1"/>
    <property type="molecule type" value="Genomic_DNA"/>
</dbReference>
<dbReference type="PANTHER" id="PTHR33744:SF1">
    <property type="entry name" value="DNA-BINDING TRANSCRIPTIONAL ACTIVATOR ADER"/>
    <property type="match status" value="1"/>
</dbReference>
<feature type="domain" description="PucR C-terminal helix-turn-helix" evidence="1">
    <location>
        <begin position="346"/>
        <end position="397"/>
    </location>
</feature>
<evidence type="ECO:0000259" key="1">
    <source>
        <dbReference type="Pfam" id="PF13556"/>
    </source>
</evidence>
<evidence type="ECO:0000259" key="2">
    <source>
        <dbReference type="Pfam" id="PF14361"/>
    </source>
</evidence>
<gene>
    <name evidence="3" type="ORF">GCM10020369_76980</name>
</gene>
<evidence type="ECO:0000313" key="3">
    <source>
        <dbReference type="EMBL" id="GAA3397283.1"/>
    </source>
</evidence>
<keyword evidence="4" id="KW-1185">Reference proteome</keyword>
<dbReference type="PANTHER" id="PTHR33744">
    <property type="entry name" value="CARBOHYDRATE DIACID REGULATOR"/>
    <property type="match status" value="1"/>
</dbReference>
<dbReference type="InterPro" id="IPR025736">
    <property type="entry name" value="PucR_C-HTH_dom"/>
</dbReference>
<organism evidence="3 4">
    <name type="scientific">Cryptosporangium minutisporangium</name>
    <dbReference type="NCBI Taxonomy" id="113569"/>
    <lineage>
        <taxon>Bacteria</taxon>
        <taxon>Bacillati</taxon>
        <taxon>Actinomycetota</taxon>
        <taxon>Actinomycetes</taxon>
        <taxon>Cryptosporangiales</taxon>
        <taxon>Cryptosporangiaceae</taxon>
        <taxon>Cryptosporangium</taxon>
    </lineage>
</organism>
<protein>
    <submittedName>
        <fullName evidence="3">Helix-turn-helix domain-containing protein</fullName>
    </submittedName>
</protein>
<reference evidence="4" key="1">
    <citation type="journal article" date="2019" name="Int. J. Syst. Evol. Microbiol.">
        <title>The Global Catalogue of Microorganisms (GCM) 10K type strain sequencing project: providing services to taxonomists for standard genome sequencing and annotation.</title>
        <authorList>
            <consortium name="The Broad Institute Genomics Platform"/>
            <consortium name="The Broad Institute Genome Sequencing Center for Infectious Disease"/>
            <person name="Wu L."/>
            <person name="Ma J."/>
        </authorList>
    </citation>
    <scope>NUCLEOTIDE SEQUENCE [LARGE SCALE GENOMIC DNA]</scope>
    <source>
        <strain evidence="4">JCM 9458</strain>
    </source>
</reference>
<dbReference type="Pfam" id="PF14361">
    <property type="entry name" value="RsbRD_N"/>
    <property type="match status" value="1"/>
</dbReference>
<sequence>MGRNSVRRAVLDAEDTIGDLVVERIVAEIPAYRALDVRQLAEVRAIALWILRRILDSWVEGAELGVEDLARVRGIGAARAADGRPLPSVLRAYRVAANTAIDQIVQLVEPMLTVPDTIAFTRLWLTSFDQLTEAIYEGYSASAERLTTDRDRALRDFLDDLLVGRQAHPGAAADRSRALGITLPSPPLLLVAEPADRRGSRGTAPAPAVAPALRLGQDLAGALCPDGGTIDPDAGPLVTARGHRAVLLLPSRDEDAVRAALAEHGCRGCAIRPPRPDTLVDAHRLASLALDLAPEDAYEGGPLLGESDGHALALLAGRPPAGPEAMARQLLGALLDPGQEHVRQGLDAFLAAGSATTAAARVGLHPQSLRYRLRRVRELTGRDPRRSWDRFVLDLGSRIAASPLGAAPGD</sequence>
<dbReference type="InterPro" id="IPR042070">
    <property type="entry name" value="PucR_C-HTH_sf"/>
</dbReference>
<evidence type="ECO:0000313" key="4">
    <source>
        <dbReference type="Proteomes" id="UP001501676"/>
    </source>
</evidence>
<dbReference type="Proteomes" id="UP001501676">
    <property type="component" value="Unassembled WGS sequence"/>
</dbReference>
<comment type="caution">
    <text evidence="3">The sequence shown here is derived from an EMBL/GenBank/DDBJ whole genome shotgun (WGS) entry which is preliminary data.</text>
</comment>
<feature type="domain" description="RsbT co-antagonist protein RsbRD N-terminal" evidence="2">
    <location>
        <begin position="16"/>
        <end position="153"/>
    </location>
</feature>
<dbReference type="Pfam" id="PF13556">
    <property type="entry name" value="HTH_30"/>
    <property type="match status" value="1"/>
</dbReference>
<dbReference type="InterPro" id="IPR025751">
    <property type="entry name" value="RsbRD_N_dom"/>
</dbReference>
<dbReference type="InterPro" id="IPR051448">
    <property type="entry name" value="CdaR-like_regulators"/>
</dbReference>
<dbReference type="RefSeq" id="WP_345733259.1">
    <property type="nucleotide sequence ID" value="NZ_BAAAYN010000064.1"/>
</dbReference>
<name>A0ABP6TCJ8_9ACTN</name>